<dbReference type="PANTHER" id="PTHR14269">
    <property type="entry name" value="CDP-DIACYLGLYCEROL--GLYCEROL-3-PHOSPHATE 3-PHOSPHATIDYLTRANSFERASE-RELATED"/>
    <property type="match status" value="1"/>
</dbReference>
<dbReference type="PANTHER" id="PTHR14269:SF11">
    <property type="entry name" value="CDP-DIACYLGLYCEROL--GLYCEROL-3-PHOSPHATE 3-PHOSPHATIDYLTRANSFERASE"/>
    <property type="match status" value="1"/>
</dbReference>
<evidence type="ECO:0000256" key="6">
    <source>
        <dbReference type="ARBA" id="ARBA00022516"/>
    </source>
</evidence>
<dbReference type="InterPro" id="IPR004570">
    <property type="entry name" value="Phosphatidylglycerol_P_synth"/>
</dbReference>
<dbReference type="InterPro" id="IPR000462">
    <property type="entry name" value="CDP-OH_P_trans"/>
</dbReference>
<evidence type="ECO:0000256" key="3">
    <source>
        <dbReference type="ARBA" id="ARBA00010441"/>
    </source>
</evidence>
<keyword evidence="9 17" id="KW-1133">Transmembrane helix</keyword>
<keyword evidence="19" id="KW-1185">Reference proteome</keyword>
<keyword evidence="8 17" id="KW-0812">Transmembrane</keyword>
<evidence type="ECO:0000256" key="14">
    <source>
        <dbReference type="ARBA" id="ARBA00048586"/>
    </source>
</evidence>
<dbReference type="PROSITE" id="PS00379">
    <property type="entry name" value="CDP_ALCOHOL_P_TRANSF"/>
    <property type="match status" value="1"/>
</dbReference>
<feature type="transmembrane region" description="Helical" evidence="17">
    <location>
        <begin position="73"/>
        <end position="90"/>
    </location>
</feature>
<evidence type="ECO:0000256" key="16">
    <source>
        <dbReference type="RuleBase" id="RU003750"/>
    </source>
</evidence>
<dbReference type="InterPro" id="IPR048254">
    <property type="entry name" value="CDP_ALCOHOL_P_TRANSF_CS"/>
</dbReference>
<dbReference type="NCBIfam" id="TIGR00560">
    <property type="entry name" value="pgsA"/>
    <property type="match status" value="1"/>
</dbReference>
<comment type="pathway">
    <text evidence="2">Phospholipid metabolism; phosphatidylglycerol biosynthesis; phosphatidylglycerol from CDP-diacylglycerol: step 1/2.</text>
</comment>
<name>A0A1H9CLH5_9SPIR</name>
<evidence type="ECO:0000256" key="7">
    <source>
        <dbReference type="ARBA" id="ARBA00022679"/>
    </source>
</evidence>
<dbReference type="Pfam" id="PF01066">
    <property type="entry name" value="CDP-OH_P_transf"/>
    <property type="match status" value="1"/>
</dbReference>
<keyword evidence="13" id="KW-1208">Phospholipid metabolism</keyword>
<organism evidence="18 19">
    <name type="scientific">Treponema bryantii</name>
    <dbReference type="NCBI Taxonomy" id="163"/>
    <lineage>
        <taxon>Bacteria</taxon>
        <taxon>Pseudomonadati</taxon>
        <taxon>Spirochaetota</taxon>
        <taxon>Spirochaetia</taxon>
        <taxon>Spirochaetales</taxon>
        <taxon>Treponemataceae</taxon>
        <taxon>Treponema</taxon>
    </lineage>
</organism>
<dbReference type="Gene3D" id="1.20.120.1760">
    <property type="match status" value="1"/>
</dbReference>
<evidence type="ECO:0000256" key="1">
    <source>
        <dbReference type="ARBA" id="ARBA00004141"/>
    </source>
</evidence>
<evidence type="ECO:0000256" key="11">
    <source>
        <dbReference type="ARBA" id="ARBA00023136"/>
    </source>
</evidence>
<keyword evidence="6" id="KW-0444">Lipid biosynthesis</keyword>
<comment type="catalytic activity">
    <reaction evidence="14">
        <text>a CDP-1,2-diacyl-sn-glycerol + sn-glycerol 3-phosphate = a 1,2-diacyl-sn-glycero-3-phospho-(1'-sn-glycero-3'-phosphate) + CMP + H(+)</text>
        <dbReference type="Rhea" id="RHEA:12593"/>
        <dbReference type="ChEBI" id="CHEBI:15378"/>
        <dbReference type="ChEBI" id="CHEBI:57597"/>
        <dbReference type="ChEBI" id="CHEBI:58332"/>
        <dbReference type="ChEBI" id="CHEBI:60110"/>
        <dbReference type="ChEBI" id="CHEBI:60377"/>
        <dbReference type="EC" id="2.7.8.5"/>
    </reaction>
</comment>
<dbReference type="Proteomes" id="UP000182360">
    <property type="component" value="Unassembled WGS sequence"/>
</dbReference>
<accession>A0A1H9CLH5</accession>
<evidence type="ECO:0000256" key="5">
    <source>
        <dbReference type="ARBA" id="ARBA00014944"/>
    </source>
</evidence>
<feature type="transmembrane region" description="Helical" evidence="17">
    <location>
        <begin position="136"/>
        <end position="155"/>
    </location>
</feature>
<sequence>MKLSNKFTFTRIIFAPIFFLLYFIPIWTGCGTKFSLLIAIPCLVFAEFTDYLDGHYARKHNEVSDFGKLFDPFADVVLHLTAFVCLMHSVKSGISYMPVLFFVLIMLREFSQNFLRMVAAKQGTAIAARKGGKLKTVVYIIAEFYGILLELMLRMDIVPEFWGGLKIGVYVLFGICVILSYASFIDYLIHFGKILKDI</sequence>
<keyword evidence="12" id="KW-0594">Phospholipid biosynthesis</keyword>
<gene>
    <name evidence="18" type="ORF">SAMN04487977_102220</name>
</gene>
<evidence type="ECO:0000256" key="17">
    <source>
        <dbReference type="SAM" id="Phobius"/>
    </source>
</evidence>
<feature type="transmembrane region" description="Helical" evidence="17">
    <location>
        <begin position="167"/>
        <end position="189"/>
    </location>
</feature>
<dbReference type="InterPro" id="IPR050324">
    <property type="entry name" value="CDP-alcohol_PTase-I"/>
</dbReference>
<keyword evidence="11 17" id="KW-0472">Membrane</keyword>
<evidence type="ECO:0000256" key="15">
    <source>
        <dbReference type="NCBIfam" id="TIGR00560"/>
    </source>
</evidence>
<dbReference type="AlphaFoldDB" id="A0A1H9CLH5"/>
<dbReference type="EC" id="2.7.8.5" evidence="4 15"/>
<dbReference type="PIRSF" id="PIRSF000847">
    <property type="entry name" value="Phos_ph_gly_syn"/>
    <property type="match status" value="1"/>
</dbReference>
<protein>
    <recommendedName>
        <fullName evidence="5 15">CDP-diacylglycerol--glycerol-3-phosphate 3-phosphatidyltransferase</fullName>
        <ecNumber evidence="4 15">2.7.8.5</ecNumber>
    </recommendedName>
</protein>
<evidence type="ECO:0000313" key="18">
    <source>
        <dbReference type="EMBL" id="SEQ01911.1"/>
    </source>
</evidence>
<dbReference type="PROSITE" id="PS51257">
    <property type="entry name" value="PROKAR_LIPOPROTEIN"/>
    <property type="match status" value="1"/>
</dbReference>
<evidence type="ECO:0000313" key="19">
    <source>
        <dbReference type="Proteomes" id="UP000182360"/>
    </source>
</evidence>
<comment type="similarity">
    <text evidence="3 16">Belongs to the CDP-alcohol phosphatidyltransferase class-I family.</text>
</comment>
<evidence type="ECO:0000256" key="13">
    <source>
        <dbReference type="ARBA" id="ARBA00023264"/>
    </source>
</evidence>
<dbReference type="GO" id="GO:0008444">
    <property type="term" value="F:CDP-diacylglycerol-glycerol-3-phosphate 3-phosphatidyltransferase activity"/>
    <property type="evidence" value="ECO:0007669"/>
    <property type="project" value="UniProtKB-UniRule"/>
</dbReference>
<keyword evidence="10" id="KW-0443">Lipid metabolism</keyword>
<evidence type="ECO:0000256" key="4">
    <source>
        <dbReference type="ARBA" id="ARBA00013170"/>
    </source>
</evidence>
<dbReference type="OrthoDB" id="9796672at2"/>
<proteinExistence type="inferred from homology"/>
<dbReference type="EMBL" id="FOFU01000002">
    <property type="protein sequence ID" value="SEQ01911.1"/>
    <property type="molecule type" value="Genomic_DNA"/>
</dbReference>
<feature type="transmembrane region" description="Helical" evidence="17">
    <location>
        <begin position="12"/>
        <end position="28"/>
    </location>
</feature>
<evidence type="ECO:0000256" key="9">
    <source>
        <dbReference type="ARBA" id="ARBA00022989"/>
    </source>
</evidence>
<evidence type="ECO:0000256" key="12">
    <source>
        <dbReference type="ARBA" id="ARBA00023209"/>
    </source>
</evidence>
<dbReference type="RefSeq" id="WP_074641277.1">
    <property type="nucleotide sequence ID" value="NZ_FOFU01000002.1"/>
</dbReference>
<dbReference type="STRING" id="163.SAMN04487775_10615"/>
<dbReference type="GO" id="GO:0046474">
    <property type="term" value="P:glycerophospholipid biosynthetic process"/>
    <property type="evidence" value="ECO:0007669"/>
    <property type="project" value="TreeGrafter"/>
</dbReference>
<keyword evidence="7 16" id="KW-0808">Transferase</keyword>
<evidence type="ECO:0000256" key="10">
    <source>
        <dbReference type="ARBA" id="ARBA00023098"/>
    </source>
</evidence>
<reference evidence="18 19" key="1">
    <citation type="submission" date="2016-10" db="EMBL/GenBank/DDBJ databases">
        <authorList>
            <person name="de Groot N.N."/>
        </authorList>
    </citation>
    <scope>NUCLEOTIDE SEQUENCE [LARGE SCALE GENOMIC DNA]</scope>
    <source>
        <strain evidence="18 19">B25</strain>
    </source>
</reference>
<evidence type="ECO:0000256" key="2">
    <source>
        <dbReference type="ARBA" id="ARBA00005042"/>
    </source>
</evidence>
<dbReference type="InterPro" id="IPR043130">
    <property type="entry name" value="CDP-OH_PTrfase_TM_dom"/>
</dbReference>
<evidence type="ECO:0000256" key="8">
    <source>
        <dbReference type="ARBA" id="ARBA00022692"/>
    </source>
</evidence>
<comment type="subcellular location">
    <subcellularLocation>
        <location evidence="1">Membrane</location>
        <topology evidence="1">Multi-pass membrane protein</topology>
    </subcellularLocation>
</comment>
<dbReference type="GO" id="GO:0016020">
    <property type="term" value="C:membrane"/>
    <property type="evidence" value="ECO:0007669"/>
    <property type="project" value="UniProtKB-SubCell"/>
</dbReference>